<feature type="signal peptide" evidence="1">
    <location>
        <begin position="1"/>
        <end position="31"/>
    </location>
</feature>
<dbReference type="Gene3D" id="2.60.40.380">
    <property type="entry name" value="Purple acid phosphatase-like, N-terminal"/>
    <property type="match status" value="1"/>
</dbReference>
<organism evidence="4 5">
    <name type="scientific">Luteimonas salinilitoris</name>
    <dbReference type="NCBI Taxonomy" id="3237697"/>
    <lineage>
        <taxon>Bacteria</taxon>
        <taxon>Pseudomonadati</taxon>
        <taxon>Pseudomonadota</taxon>
        <taxon>Gammaproteobacteria</taxon>
        <taxon>Lysobacterales</taxon>
        <taxon>Lysobacteraceae</taxon>
        <taxon>Luteimonas</taxon>
    </lineage>
</organism>
<dbReference type="EMBL" id="JBFWIC010000028">
    <property type="protein sequence ID" value="MEZ0476155.1"/>
    <property type="molecule type" value="Genomic_DNA"/>
</dbReference>
<evidence type="ECO:0000259" key="2">
    <source>
        <dbReference type="Pfam" id="PF09423"/>
    </source>
</evidence>
<protein>
    <submittedName>
        <fullName evidence="4">Alkaline phosphatase</fullName>
    </submittedName>
</protein>
<name>A0ABV4HTT5_9GAMM</name>
<evidence type="ECO:0000259" key="3">
    <source>
        <dbReference type="Pfam" id="PF16655"/>
    </source>
</evidence>
<dbReference type="InterPro" id="IPR032093">
    <property type="entry name" value="PhoD_N"/>
</dbReference>
<dbReference type="Pfam" id="PF16655">
    <property type="entry name" value="PhoD_N"/>
    <property type="match status" value="1"/>
</dbReference>
<proteinExistence type="predicted"/>
<evidence type="ECO:0000256" key="1">
    <source>
        <dbReference type="SAM" id="SignalP"/>
    </source>
</evidence>
<feature type="chain" id="PRO_5046043758" evidence="1">
    <location>
        <begin position="32"/>
        <end position="535"/>
    </location>
</feature>
<reference evidence="4 5" key="1">
    <citation type="submission" date="2024-07" db="EMBL/GenBank/DDBJ databases">
        <title>Luteimonas salilacus sp. nov., isolated from the shore soil of Salt Lake in Tibet of China.</title>
        <authorList>
            <person name="Zhang X."/>
            <person name="Li A."/>
        </authorList>
    </citation>
    <scope>NUCLEOTIDE SEQUENCE [LARGE SCALE GENOMIC DNA]</scope>
    <source>
        <strain evidence="4 5">B3-2-R+30</strain>
    </source>
</reference>
<sequence>MTHDNSRRRLLRALGAGAAATLLAPFEQVFAQDAPRNLLADPRFDRDPFQLGVASGEPASDGFVLWTRLAPQPLEQGGGMAMRPMPVAWELAEDEGFRRVVRSGHALARPELAHAVHVELEGLAPGRPYWYRFVAGDAVSPVGRSATLPAAGARVDRVRFAVAGCQHYEEGHYTAWRRIAEEPLDFVFHYGDYLYEGADTGPGERLMNGRPFTPLRRHVGGEIYSLDDYRRRHALYRGDRDLQAAHASAPWFVSFDDHEIDNNWATDKDQDGTPPELFLLRRAAAFQAYYEHMPLRRRAMPANGHMQMFRRAAWGDLLTAHFLDTRQYRSDQINGDRDGEFGEATLAPERTMLGARQEAWLHDGLRPDDQRWHVVAQQVGLANLAMRRADSGEVVHSADQWSGYLANRRRLLGHIRDAGLGNVVTVSGDAHRHFASDLLQDDEAGGVISSEFLATSITSGADGVGEDDDFTRNTRSLNPHLKAMTDKRGYVLCDVTRDHWRGDLKVLDRVTTPDAPVRTHASFVIERGRPGLQPA</sequence>
<dbReference type="Gene3D" id="3.60.21.70">
    <property type="entry name" value="PhoD-like phosphatase"/>
    <property type="match status" value="1"/>
</dbReference>
<gene>
    <name evidence="4" type="ORF">AB6713_16265</name>
</gene>
<feature type="domain" description="Phospholipase D N-terminal" evidence="3">
    <location>
        <begin position="51"/>
        <end position="147"/>
    </location>
</feature>
<dbReference type="InterPro" id="IPR018946">
    <property type="entry name" value="PhoD-like_MPP"/>
</dbReference>
<accession>A0ABV4HTT5</accession>
<dbReference type="Pfam" id="PF09423">
    <property type="entry name" value="PhoD"/>
    <property type="match status" value="1"/>
</dbReference>
<dbReference type="SUPFAM" id="SSF56300">
    <property type="entry name" value="Metallo-dependent phosphatases"/>
    <property type="match status" value="1"/>
</dbReference>
<dbReference type="InterPro" id="IPR029052">
    <property type="entry name" value="Metallo-depent_PP-like"/>
</dbReference>
<dbReference type="InterPro" id="IPR038607">
    <property type="entry name" value="PhoD-like_sf"/>
</dbReference>
<dbReference type="CDD" id="cd07389">
    <property type="entry name" value="MPP_PhoD"/>
    <property type="match status" value="1"/>
</dbReference>
<dbReference type="Proteomes" id="UP001566331">
    <property type="component" value="Unassembled WGS sequence"/>
</dbReference>
<dbReference type="InterPro" id="IPR052900">
    <property type="entry name" value="Phospholipid_Metab_Enz"/>
</dbReference>
<feature type="domain" description="PhoD-like phosphatase metallophosphatase" evidence="2">
    <location>
        <begin position="160"/>
        <end position="503"/>
    </location>
</feature>
<evidence type="ECO:0000313" key="4">
    <source>
        <dbReference type="EMBL" id="MEZ0476155.1"/>
    </source>
</evidence>
<dbReference type="InterPro" id="IPR006311">
    <property type="entry name" value="TAT_signal"/>
</dbReference>
<dbReference type="PANTHER" id="PTHR43606">
    <property type="entry name" value="PHOSPHATASE, PUTATIVE (AFU_ORTHOLOGUE AFUA_6G08710)-RELATED"/>
    <property type="match status" value="1"/>
</dbReference>
<dbReference type="RefSeq" id="WP_370563716.1">
    <property type="nucleotide sequence ID" value="NZ_JBFWIB010000004.1"/>
</dbReference>
<evidence type="ECO:0000313" key="5">
    <source>
        <dbReference type="Proteomes" id="UP001566331"/>
    </source>
</evidence>
<keyword evidence="1" id="KW-0732">Signal</keyword>
<comment type="caution">
    <text evidence="4">The sequence shown here is derived from an EMBL/GenBank/DDBJ whole genome shotgun (WGS) entry which is preliminary data.</text>
</comment>
<keyword evidence="5" id="KW-1185">Reference proteome</keyword>
<dbReference type="PROSITE" id="PS51318">
    <property type="entry name" value="TAT"/>
    <property type="match status" value="1"/>
</dbReference>
<dbReference type="PANTHER" id="PTHR43606:SF2">
    <property type="entry name" value="ALKALINE PHOSPHATASE FAMILY PROTEIN (AFU_ORTHOLOGUE AFUA_5G03860)"/>
    <property type="match status" value="1"/>
</dbReference>